<evidence type="ECO:0000256" key="4">
    <source>
        <dbReference type="ARBA" id="ARBA00022692"/>
    </source>
</evidence>
<dbReference type="GO" id="GO:1902600">
    <property type="term" value="P:proton transmembrane transport"/>
    <property type="evidence" value="ECO:0007669"/>
    <property type="project" value="InterPro"/>
</dbReference>
<dbReference type="Gramene" id="rna-AYBTSS11_LOCUS20377">
    <property type="protein sequence ID" value="CAJ1964553.1"/>
    <property type="gene ID" value="gene-AYBTSS11_LOCUS20377"/>
</dbReference>
<dbReference type="AlphaFoldDB" id="A0AA86T6T0"/>
<accession>A0AA86T6T0</accession>
<feature type="transmembrane region" description="Helical" evidence="10">
    <location>
        <begin position="183"/>
        <end position="207"/>
    </location>
</feature>
<feature type="transmembrane region" description="Helical" evidence="10">
    <location>
        <begin position="402"/>
        <end position="421"/>
    </location>
</feature>
<keyword evidence="2" id="KW-0813">Transport</keyword>
<dbReference type="InterPro" id="IPR057291">
    <property type="entry name" value="CHX17_2nd"/>
</dbReference>
<feature type="domain" description="Cation/H(+) antiporter central" evidence="12">
    <location>
        <begin position="508"/>
        <end position="640"/>
    </location>
</feature>
<reference evidence="13" key="1">
    <citation type="submission" date="2023-10" db="EMBL/GenBank/DDBJ databases">
        <authorList>
            <person name="Domelevo Entfellner J.-B."/>
        </authorList>
    </citation>
    <scope>NUCLEOTIDE SEQUENCE</scope>
</reference>
<dbReference type="InterPro" id="IPR006153">
    <property type="entry name" value="Cation/H_exchanger_TM"/>
</dbReference>
<evidence type="ECO:0008006" key="15">
    <source>
        <dbReference type="Google" id="ProtNLM"/>
    </source>
</evidence>
<dbReference type="PANTHER" id="PTHR32468:SF101">
    <property type="entry name" value="CATION_H+ EXCHANGER 2"/>
    <property type="match status" value="1"/>
</dbReference>
<evidence type="ECO:0000259" key="11">
    <source>
        <dbReference type="Pfam" id="PF00999"/>
    </source>
</evidence>
<dbReference type="Gene3D" id="1.20.1530.20">
    <property type="match status" value="1"/>
</dbReference>
<dbReference type="GO" id="GO:0006885">
    <property type="term" value="P:regulation of pH"/>
    <property type="evidence" value="ECO:0007669"/>
    <property type="project" value="TreeGrafter"/>
</dbReference>
<feature type="transmembrane region" description="Helical" evidence="10">
    <location>
        <begin position="219"/>
        <end position="239"/>
    </location>
</feature>
<evidence type="ECO:0000256" key="5">
    <source>
        <dbReference type="ARBA" id="ARBA00022958"/>
    </source>
</evidence>
<feature type="transmembrane region" description="Helical" evidence="10">
    <location>
        <begin position="52"/>
        <end position="74"/>
    </location>
</feature>
<dbReference type="Proteomes" id="UP001189624">
    <property type="component" value="Chromosome 6"/>
</dbReference>
<evidence type="ECO:0000256" key="9">
    <source>
        <dbReference type="ARBA" id="ARBA00038341"/>
    </source>
</evidence>
<feature type="transmembrane region" description="Helical" evidence="10">
    <location>
        <begin position="259"/>
        <end position="278"/>
    </location>
</feature>
<dbReference type="Pfam" id="PF23256">
    <property type="entry name" value="CHX17_2nd"/>
    <property type="match status" value="1"/>
</dbReference>
<dbReference type="GO" id="GO:0006813">
    <property type="term" value="P:potassium ion transport"/>
    <property type="evidence" value="ECO:0007669"/>
    <property type="project" value="UniProtKB-KW"/>
</dbReference>
<keyword evidence="3" id="KW-0633">Potassium transport</keyword>
<comment type="similarity">
    <text evidence="9">Belongs to the monovalent cation:proton antiporter 2 (CPA2) transporter (TC 2.A.37) family. CHX (TC 2.A.37.4) subfamily.</text>
</comment>
<name>A0AA86T6T0_9FABA</name>
<feature type="transmembrane region" description="Helical" evidence="10">
    <location>
        <begin position="366"/>
        <end position="390"/>
    </location>
</feature>
<dbReference type="GO" id="GO:0016020">
    <property type="term" value="C:membrane"/>
    <property type="evidence" value="ECO:0007669"/>
    <property type="project" value="UniProtKB-SubCell"/>
</dbReference>
<dbReference type="InterPro" id="IPR050794">
    <property type="entry name" value="CPA2_transporter"/>
</dbReference>
<feature type="transmembrane region" description="Helical" evidence="10">
    <location>
        <begin position="81"/>
        <end position="101"/>
    </location>
</feature>
<keyword evidence="4 10" id="KW-0812">Transmembrane</keyword>
<dbReference type="Pfam" id="PF00999">
    <property type="entry name" value="Na_H_Exchanger"/>
    <property type="match status" value="1"/>
</dbReference>
<evidence type="ECO:0000259" key="12">
    <source>
        <dbReference type="Pfam" id="PF23256"/>
    </source>
</evidence>
<feature type="transmembrane region" description="Helical" evidence="10">
    <location>
        <begin position="148"/>
        <end position="171"/>
    </location>
</feature>
<comment type="subcellular location">
    <subcellularLocation>
        <location evidence="1">Membrane</location>
        <topology evidence="1">Multi-pass membrane protein</topology>
    </subcellularLocation>
</comment>
<feature type="transmembrane region" description="Helical" evidence="10">
    <location>
        <begin position="433"/>
        <end position="451"/>
    </location>
</feature>
<gene>
    <name evidence="13" type="ORF">AYBTSS11_LOCUS20377</name>
</gene>
<dbReference type="InterPro" id="IPR038770">
    <property type="entry name" value="Na+/solute_symporter_sf"/>
</dbReference>
<evidence type="ECO:0000256" key="6">
    <source>
        <dbReference type="ARBA" id="ARBA00022989"/>
    </source>
</evidence>
<dbReference type="GO" id="GO:0012505">
    <property type="term" value="C:endomembrane system"/>
    <property type="evidence" value="ECO:0007669"/>
    <property type="project" value="TreeGrafter"/>
</dbReference>
<keyword evidence="7" id="KW-0406">Ion transport</keyword>
<proteinExistence type="inferred from homology"/>
<feature type="transmembrane region" description="Helical" evidence="10">
    <location>
        <begin position="290"/>
        <end position="307"/>
    </location>
</feature>
<sequence>MNSSHTIFSSATLLFNIPEKRYDVFNVCMDQPMKIISDGVWNHNGPYPTQSAFTVLELQIVTIFVVTQVFHFILKRLGIPYFVSQIMAGFVLGPSISLGSFEKYKKMLFPFGSPDILNTVASLGFSFYLFITAVQMDLSLIVKTGKKAWVIALSSYFVSISVGIGLMNLFLPTLVNFISNEEIVMSLPMVIVSQGGVSFAVVATLLNDLGILNSELGRLALSTAFVNDLTGGIAAGFGADYLKSLELEFSAQVKNVVAFFVYLIGIPLVGRPMMAWIVKNTPEGKPVNKIYIYAIIVSFLGLGYFAGNFNQPFLVGAVILGLAVPEGPPLGSELVSQLELFSNWFLSSIFVTCCTMKVDLNDCDSFSFFVIISFFILLAQLIKMLLCMGICSYCKMPFSDGFCLALILTCKGVVDICSYVLIFDTMVQSKKVIGVLVISVMVLGTTSRLGVKALYDPTRKYAGYQRRNIMSLKQNHELRVVACIHKTHQMIHIRNVLQLCSPCPENTLVADILHLMELVGRSTPIFIAHRLQQKMGSSYNYSGEIIVTFDLFERDYAGFATANTYTAISPASLMHEDVCHLALDKNAALIILPFHVKWGGDGSVELEDSNIRAFNARVLERAPCSIGIMVNRGPCGFHSASYKVAMVFLGGPDDREALCLAKRFTKNPDNRLFVFRLVAHDRDITNWEHMIDDEELREVRGAYGKLENVTYVEKTIEDASQTTFFIKDIANKFDFIIVGRRHGMRSSQTFGLENWTEYSELGVIGDLLASPDMETRASVLVVQQQSTSVS</sequence>
<evidence type="ECO:0000256" key="10">
    <source>
        <dbReference type="SAM" id="Phobius"/>
    </source>
</evidence>
<keyword evidence="8 10" id="KW-0472">Membrane</keyword>
<evidence type="ECO:0000256" key="1">
    <source>
        <dbReference type="ARBA" id="ARBA00004141"/>
    </source>
</evidence>
<evidence type="ECO:0000256" key="2">
    <source>
        <dbReference type="ARBA" id="ARBA00022448"/>
    </source>
</evidence>
<evidence type="ECO:0000256" key="8">
    <source>
        <dbReference type="ARBA" id="ARBA00023136"/>
    </source>
</evidence>
<evidence type="ECO:0000313" key="13">
    <source>
        <dbReference type="EMBL" id="CAJ1964553.1"/>
    </source>
</evidence>
<feature type="domain" description="Cation/H+ exchanger transmembrane" evidence="11">
    <location>
        <begin position="68"/>
        <end position="443"/>
    </location>
</feature>
<keyword evidence="5" id="KW-0630">Potassium</keyword>
<feature type="transmembrane region" description="Helical" evidence="10">
    <location>
        <begin position="116"/>
        <end position="136"/>
    </location>
</feature>
<evidence type="ECO:0000256" key="7">
    <source>
        <dbReference type="ARBA" id="ARBA00023065"/>
    </source>
</evidence>
<organism evidence="13 14">
    <name type="scientific">Sphenostylis stenocarpa</name>
    <dbReference type="NCBI Taxonomy" id="92480"/>
    <lineage>
        <taxon>Eukaryota</taxon>
        <taxon>Viridiplantae</taxon>
        <taxon>Streptophyta</taxon>
        <taxon>Embryophyta</taxon>
        <taxon>Tracheophyta</taxon>
        <taxon>Spermatophyta</taxon>
        <taxon>Magnoliopsida</taxon>
        <taxon>eudicotyledons</taxon>
        <taxon>Gunneridae</taxon>
        <taxon>Pentapetalae</taxon>
        <taxon>rosids</taxon>
        <taxon>fabids</taxon>
        <taxon>Fabales</taxon>
        <taxon>Fabaceae</taxon>
        <taxon>Papilionoideae</taxon>
        <taxon>50 kb inversion clade</taxon>
        <taxon>NPAAA clade</taxon>
        <taxon>indigoferoid/millettioid clade</taxon>
        <taxon>Phaseoleae</taxon>
        <taxon>Sphenostylis</taxon>
    </lineage>
</organism>
<evidence type="ECO:0000313" key="14">
    <source>
        <dbReference type="Proteomes" id="UP001189624"/>
    </source>
</evidence>
<keyword evidence="6 10" id="KW-1133">Transmembrane helix</keyword>
<keyword evidence="14" id="KW-1185">Reference proteome</keyword>
<dbReference type="EMBL" id="OY731403">
    <property type="protein sequence ID" value="CAJ1964553.1"/>
    <property type="molecule type" value="Genomic_DNA"/>
</dbReference>
<evidence type="ECO:0000256" key="3">
    <source>
        <dbReference type="ARBA" id="ARBA00022538"/>
    </source>
</evidence>
<dbReference type="PANTHER" id="PTHR32468">
    <property type="entry name" value="CATION/H + ANTIPORTER"/>
    <property type="match status" value="1"/>
</dbReference>
<dbReference type="GO" id="GO:0015297">
    <property type="term" value="F:antiporter activity"/>
    <property type="evidence" value="ECO:0007669"/>
    <property type="project" value="InterPro"/>
</dbReference>
<protein>
    <recommendedName>
        <fullName evidence="15">Cation/H+ exchanger domain-containing protein</fullName>
    </recommendedName>
</protein>